<dbReference type="SUPFAM" id="SSF74650">
    <property type="entry name" value="Galactose mutarotase-like"/>
    <property type="match status" value="1"/>
</dbReference>
<dbReference type="SUPFAM" id="SSF51445">
    <property type="entry name" value="(Trans)glycosidases"/>
    <property type="match status" value="1"/>
</dbReference>
<dbReference type="CDD" id="cd14752">
    <property type="entry name" value="GH31_N"/>
    <property type="match status" value="1"/>
</dbReference>
<comment type="caution">
    <text evidence="12">The sequence shown here is derived from an EMBL/GenBank/DDBJ whole genome shotgun (WGS) entry which is preliminary data.</text>
</comment>
<organism evidence="12 13">
    <name type="scientific">Patellaria atrata CBS 101060</name>
    <dbReference type="NCBI Taxonomy" id="1346257"/>
    <lineage>
        <taxon>Eukaryota</taxon>
        <taxon>Fungi</taxon>
        <taxon>Dikarya</taxon>
        <taxon>Ascomycota</taxon>
        <taxon>Pezizomycotina</taxon>
        <taxon>Dothideomycetes</taxon>
        <taxon>Dothideomycetes incertae sedis</taxon>
        <taxon>Patellariales</taxon>
        <taxon>Patellariaceae</taxon>
        <taxon>Patellaria</taxon>
    </lineage>
</organism>
<gene>
    <name evidence="12" type="ORF">M501DRAFT_1011282</name>
</gene>
<dbReference type="InterPro" id="IPR000322">
    <property type="entry name" value="Glyco_hydro_31_TIM"/>
</dbReference>
<evidence type="ECO:0000256" key="7">
    <source>
        <dbReference type="ARBA" id="ARBA00023295"/>
    </source>
</evidence>
<comment type="similarity">
    <text evidence="2 8">Belongs to the glycosyl hydrolase 31 family.</text>
</comment>
<evidence type="ECO:0000256" key="9">
    <source>
        <dbReference type="SAM" id="SignalP"/>
    </source>
</evidence>
<proteinExistence type="inferred from homology"/>
<evidence type="ECO:0000259" key="10">
    <source>
        <dbReference type="Pfam" id="PF01055"/>
    </source>
</evidence>
<dbReference type="PANTHER" id="PTHR22762:SF133">
    <property type="entry name" value="P-TYPE DOMAIN-CONTAINING PROTEIN"/>
    <property type="match status" value="1"/>
</dbReference>
<dbReference type="EC" id="3.2.1.20" evidence="3"/>
<protein>
    <recommendedName>
        <fullName evidence="3">alpha-glucosidase</fullName>
        <ecNumber evidence="3">3.2.1.20</ecNumber>
    </recommendedName>
</protein>
<name>A0A9P4SBC2_9PEZI</name>
<dbReference type="Pfam" id="PF01055">
    <property type="entry name" value="Glyco_hydro_31_2nd"/>
    <property type="match status" value="1"/>
</dbReference>
<dbReference type="InterPro" id="IPR048395">
    <property type="entry name" value="Glyco_hydro_31_C"/>
</dbReference>
<evidence type="ECO:0000256" key="8">
    <source>
        <dbReference type="RuleBase" id="RU361185"/>
    </source>
</evidence>
<evidence type="ECO:0000256" key="4">
    <source>
        <dbReference type="ARBA" id="ARBA00022729"/>
    </source>
</evidence>
<dbReference type="Pfam" id="PF21365">
    <property type="entry name" value="Glyco_hydro_31_3rd"/>
    <property type="match status" value="1"/>
</dbReference>
<dbReference type="PROSITE" id="PS00707">
    <property type="entry name" value="GLYCOSYL_HYDROL_F31_2"/>
    <property type="match status" value="1"/>
</dbReference>
<feature type="domain" description="Glycosyl hydrolase family 31 C-terminal" evidence="11">
    <location>
        <begin position="781"/>
        <end position="873"/>
    </location>
</feature>
<dbReference type="GO" id="GO:0005975">
    <property type="term" value="P:carbohydrate metabolic process"/>
    <property type="evidence" value="ECO:0007669"/>
    <property type="project" value="InterPro"/>
</dbReference>
<dbReference type="PROSITE" id="PS00129">
    <property type="entry name" value="GLYCOSYL_HYDROL_F31_1"/>
    <property type="match status" value="1"/>
</dbReference>
<evidence type="ECO:0000313" key="12">
    <source>
        <dbReference type="EMBL" id="KAF2839462.1"/>
    </source>
</evidence>
<dbReference type="GO" id="GO:0004558">
    <property type="term" value="F:alpha-1,4-glucosidase activity"/>
    <property type="evidence" value="ECO:0007669"/>
    <property type="project" value="UniProtKB-EC"/>
</dbReference>
<keyword evidence="6" id="KW-0325">Glycoprotein</keyword>
<dbReference type="AlphaFoldDB" id="A0A9P4SBC2"/>
<dbReference type="EMBL" id="MU006095">
    <property type="protein sequence ID" value="KAF2839462.1"/>
    <property type="molecule type" value="Genomic_DNA"/>
</dbReference>
<dbReference type="CDD" id="cd06602">
    <property type="entry name" value="GH31_MGAM_SI_GAA"/>
    <property type="match status" value="1"/>
</dbReference>
<dbReference type="Gene3D" id="2.60.40.1760">
    <property type="entry name" value="glycosyl hydrolase (family 31)"/>
    <property type="match status" value="1"/>
</dbReference>
<dbReference type="SUPFAM" id="SSF51011">
    <property type="entry name" value="Glycosyl hydrolase domain"/>
    <property type="match status" value="1"/>
</dbReference>
<dbReference type="FunFam" id="3.20.20.80:FF:000169">
    <property type="entry name" value="Putative alpha-glucosidase AgdA"/>
    <property type="match status" value="1"/>
</dbReference>
<evidence type="ECO:0000256" key="6">
    <source>
        <dbReference type="ARBA" id="ARBA00023180"/>
    </source>
</evidence>
<feature type="domain" description="Glycoside hydrolase family 31 TIM barrel" evidence="10">
    <location>
        <begin position="348"/>
        <end position="773"/>
    </location>
</feature>
<reference evidence="12" key="1">
    <citation type="journal article" date="2020" name="Stud. Mycol.">
        <title>101 Dothideomycetes genomes: a test case for predicting lifestyles and emergence of pathogens.</title>
        <authorList>
            <person name="Haridas S."/>
            <person name="Albert R."/>
            <person name="Binder M."/>
            <person name="Bloem J."/>
            <person name="Labutti K."/>
            <person name="Salamov A."/>
            <person name="Andreopoulos B."/>
            <person name="Baker S."/>
            <person name="Barry K."/>
            <person name="Bills G."/>
            <person name="Bluhm B."/>
            <person name="Cannon C."/>
            <person name="Castanera R."/>
            <person name="Culley D."/>
            <person name="Daum C."/>
            <person name="Ezra D."/>
            <person name="Gonzalez J."/>
            <person name="Henrissat B."/>
            <person name="Kuo A."/>
            <person name="Liang C."/>
            <person name="Lipzen A."/>
            <person name="Lutzoni F."/>
            <person name="Magnuson J."/>
            <person name="Mondo S."/>
            <person name="Nolan M."/>
            <person name="Ohm R."/>
            <person name="Pangilinan J."/>
            <person name="Park H.-J."/>
            <person name="Ramirez L."/>
            <person name="Alfaro M."/>
            <person name="Sun H."/>
            <person name="Tritt A."/>
            <person name="Yoshinaga Y."/>
            <person name="Zwiers L.-H."/>
            <person name="Turgeon B."/>
            <person name="Goodwin S."/>
            <person name="Spatafora J."/>
            <person name="Crous P."/>
            <person name="Grigoriev I."/>
        </authorList>
    </citation>
    <scope>NUCLEOTIDE SEQUENCE</scope>
    <source>
        <strain evidence="12">CBS 101060</strain>
    </source>
</reference>
<dbReference type="Proteomes" id="UP000799429">
    <property type="component" value="Unassembled WGS sequence"/>
</dbReference>
<dbReference type="InterPro" id="IPR011013">
    <property type="entry name" value="Gal_mutarotase_sf_dom"/>
</dbReference>
<dbReference type="GO" id="GO:0030246">
    <property type="term" value="F:carbohydrate binding"/>
    <property type="evidence" value="ECO:0007669"/>
    <property type="project" value="InterPro"/>
</dbReference>
<evidence type="ECO:0000259" key="11">
    <source>
        <dbReference type="Pfam" id="PF21365"/>
    </source>
</evidence>
<sequence>MAFPSFRHLSLFTQLLTSGLVYAQSESTVTEAASATVGTATISGTPTTYRPIFTIPVSAENGGTVLPNTQDPQAVDVQNACPGYLASDVVRSKYGFSATLSLAGEPCNVYGTDVDTLNFTVEYQNADRLSINISPAYLDSSNSSWYITSDKVVDKPLRDSDADTSSAGNDFFVTWTNEPTFSFTVIRRSTGDVVFTTKDSVLVYENQFLEMVVSMPENYNVYGLGEHIHSLRLGNNYTATMFSADAADPVDFNIYGVHPFYLDTRFFKVDGESGEMTLHTSNETDPDTDYVSYSHGVYLRNAHAQEVLLKAENITWRTLGGSFDLYFLDGPSAPEVTMQYQEGIVGLPTMQSYWTFGFHQCRWGYTNISQLQDVVDNFASSGIPLETIWSDIDYMNQYRDFTTDNVTMPLPEFHAFLTDLHDKGQHWVPIVDAAIYIPNPQNASDAYPTYERGHEADIFLKNPDGSEYIGAVWPGYTVFPDWHNPSANAWWAEELKLWHNEAFFSGIWIDMNEPSSFCIGSCGSNNLTMNPVHPPFILPGDPGNVDLRYPEGFNITNATEAASVSALSSSLSAATPSPSASSAPVYIHTTPEIGQRNIEYPPYVINNYLGELSSHTVASNATHYDGSLEYDYHSTWGHQLLNATYHGLLEVFPGKRPFIIGRSTFAGSGKWAGHWGGDNVSLFYYMLASIPQALSFSLFGIPMFGPDTCGFAGNSDLELCSRWMQLSAFFPFYRNHNVLQARPQEPYLWAGVTDASKTAMSIRYSLLPYMYTLFHLASTTGSTVMRALSWEFPNDPSLAGADRQFLLGPSLLITPVLNPGDTTVNGVFPGSGKGEVWYDWYSQTAVQAAAGENKTIDAPLGHIPVFVRGGAVLPMQAPGYTTRQCRQNPWNLIVALSLQETASGQIYIDDGESLTANSTLWVELATEGGALYATARGEWVEEPPLANVTVLGVDEFSGNVTFNGNAVNGDSVSWNETSGVLAVTGLEVMTGEGAWSADWVLRWG</sequence>
<dbReference type="InterPro" id="IPR013780">
    <property type="entry name" value="Glyco_hydro_b"/>
</dbReference>
<dbReference type="Gene3D" id="3.20.20.80">
    <property type="entry name" value="Glycosidases"/>
    <property type="match status" value="2"/>
</dbReference>
<evidence type="ECO:0000313" key="13">
    <source>
        <dbReference type="Proteomes" id="UP000799429"/>
    </source>
</evidence>
<keyword evidence="7 8" id="KW-0326">Glycosidase</keyword>
<accession>A0A9P4SBC2</accession>
<evidence type="ECO:0000256" key="5">
    <source>
        <dbReference type="ARBA" id="ARBA00022801"/>
    </source>
</evidence>
<dbReference type="PANTHER" id="PTHR22762">
    <property type="entry name" value="ALPHA-GLUCOSIDASE"/>
    <property type="match status" value="1"/>
</dbReference>
<keyword evidence="4 9" id="KW-0732">Signal</keyword>
<keyword evidence="13" id="KW-1185">Reference proteome</keyword>
<evidence type="ECO:0000256" key="2">
    <source>
        <dbReference type="ARBA" id="ARBA00007806"/>
    </source>
</evidence>
<evidence type="ECO:0000256" key="1">
    <source>
        <dbReference type="ARBA" id="ARBA00001657"/>
    </source>
</evidence>
<dbReference type="InterPro" id="IPR030459">
    <property type="entry name" value="Glyco_hydro_31_CS"/>
</dbReference>
<dbReference type="InterPro" id="IPR030458">
    <property type="entry name" value="Glyco_hydro_31_AS"/>
</dbReference>
<evidence type="ECO:0000256" key="3">
    <source>
        <dbReference type="ARBA" id="ARBA00012741"/>
    </source>
</evidence>
<dbReference type="Gene3D" id="2.60.40.1180">
    <property type="entry name" value="Golgi alpha-mannosidase II"/>
    <property type="match status" value="2"/>
</dbReference>
<feature type="chain" id="PRO_5040490716" description="alpha-glucosidase" evidence="9">
    <location>
        <begin position="24"/>
        <end position="1004"/>
    </location>
</feature>
<comment type="catalytic activity">
    <reaction evidence="1">
        <text>Hydrolysis of terminal, non-reducing (1-&gt;4)-linked alpha-D-glucose residues with release of alpha-D-glucose.</text>
        <dbReference type="EC" id="3.2.1.20"/>
    </reaction>
</comment>
<dbReference type="OrthoDB" id="5839090at2759"/>
<feature type="signal peptide" evidence="9">
    <location>
        <begin position="1"/>
        <end position="23"/>
    </location>
</feature>
<dbReference type="InterPro" id="IPR017853">
    <property type="entry name" value="GH"/>
</dbReference>
<keyword evidence="5 8" id="KW-0378">Hydrolase</keyword>
<dbReference type="FunFam" id="2.60.40.1180:FF:000001">
    <property type="entry name" value="Maltase-glucoamylase, intestinal"/>
    <property type="match status" value="1"/>
</dbReference>